<accession>A0A518FPA0</accession>
<protein>
    <submittedName>
        <fullName evidence="1">Uncharacterized protein</fullName>
    </submittedName>
</protein>
<dbReference type="Proteomes" id="UP000320839">
    <property type="component" value="Chromosome"/>
</dbReference>
<proteinExistence type="predicted"/>
<gene>
    <name evidence="1" type="ORF">Pan153_28300</name>
</gene>
<dbReference type="AlphaFoldDB" id="A0A518FPA0"/>
<name>A0A518FPA0_9PLAN</name>
<evidence type="ECO:0000313" key="1">
    <source>
        <dbReference type="EMBL" id="QDV18173.1"/>
    </source>
</evidence>
<sequence>MIGKIKNGLTGNTRQTVLDVTNSKLIEQGLFEVGELTTADTGERPVDAFINIF</sequence>
<organism evidence="1 2">
    <name type="scientific">Gimesia panareensis</name>
    <dbReference type="NCBI Taxonomy" id="2527978"/>
    <lineage>
        <taxon>Bacteria</taxon>
        <taxon>Pseudomonadati</taxon>
        <taxon>Planctomycetota</taxon>
        <taxon>Planctomycetia</taxon>
        <taxon>Planctomycetales</taxon>
        <taxon>Planctomycetaceae</taxon>
        <taxon>Gimesia</taxon>
    </lineage>
</organism>
<evidence type="ECO:0000313" key="2">
    <source>
        <dbReference type="Proteomes" id="UP000320839"/>
    </source>
</evidence>
<dbReference type="EMBL" id="CP036317">
    <property type="protein sequence ID" value="QDV18173.1"/>
    <property type="molecule type" value="Genomic_DNA"/>
</dbReference>
<reference evidence="1 2" key="1">
    <citation type="submission" date="2019-02" db="EMBL/GenBank/DDBJ databases">
        <title>Deep-cultivation of Planctomycetes and their phenomic and genomic characterization uncovers novel biology.</title>
        <authorList>
            <person name="Wiegand S."/>
            <person name="Jogler M."/>
            <person name="Boedeker C."/>
            <person name="Pinto D."/>
            <person name="Vollmers J."/>
            <person name="Rivas-Marin E."/>
            <person name="Kohn T."/>
            <person name="Peeters S.H."/>
            <person name="Heuer A."/>
            <person name="Rast P."/>
            <person name="Oberbeckmann S."/>
            <person name="Bunk B."/>
            <person name="Jeske O."/>
            <person name="Meyerdierks A."/>
            <person name="Storesund J.E."/>
            <person name="Kallscheuer N."/>
            <person name="Luecker S."/>
            <person name="Lage O.M."/>
            <person name="Pohl T."/>
            <person name="Merkel B.J."/>
            <person name="Hornburger P."/>
            <person name="Mueller R.-W."/>
            <person name="Bruemmer F."/>
            <person name="Labrenz M."/>
            <person name="Spormann A.M."/>
            <person name="Op den Camp H."/>
            <person name="Overmann J."/>
            <person name="Amann R."/>
            <person name="Jetten M.S.M."/>
            <person name="Mascher T."/>
            <person name="Medema M.H."/>
            <person name="Devos D.P."/>
            <person name="Kaster A.-K."/>
            <person name="Ovreas L."/>
            <person name="Rohde M."/>
            <person name="Galperin M.Y."/>
            <person name="Jogler C."/>
        </authorList>
    </citation>
    <scope>NUCLEOTIDE SEQUENCE [LARGE SCALE GENOMIC DNA]</scope>
    <source>
        <strain evidence="1 2">Pan153</strain>
    </source>
</reference>